<keyword evidence="2" id="KW-1185">Reference proteome</keyword>
<name>A0A7I5EC19_HAECO</name>
<sequence length="150" mass="16516">MLRHIISVMCCALLFTKGYADLHCGNGVTKEVRETLIKVINEKCASLPGKLHFNNDGYNCELEKKASEGSVSGGLGPNHLFSFDGRSTFTGYWESSLTEAVDDANKVDPSTFLRRVEVMCGLPATKIGCSIKPTKPEEAKTLYLLCNYQM</sequence>
<proteinExistence type="predicted"/>
<feature type="chain" id="PRO_5029645826" evidence="1">
    <location>
        <begin position="21"/>
        <end position="150"/>
    </location>
</feature>
<keyword evidence="1" id="KW-0732">Signal</keyword>
<protein>
    <submittedName>
        <fullName evidence="3">SCP extracellular domain containing protein</fullName>
    </submittedName>
</protein>
<dbReference type="Proteomes" id="UP000025227">
    <property type="component" value="Unplaced"/>
</dbReference>
<accession>A0A7I5EC19</accession>
<evidence type="ECO:0000313" key="2">
    <source>
        <dbReference type="Proteomes" id="UP000025227"/>
    </source>
</evidence>
<dbReference type="AlphaFoldDB" id="A0A7I5EC19"/>
<organism evidence="2 3">
    <name type="scientific">Haemonchus contortus</name>
    <name type="common">Barber pole worm</name>
    <dbReference type="NCBI Taxonomy" id="6289"/>
    <lineage>
        <taxon>Eukaryota</taxon>
        <taxon>Metazoa</taxon>
        <taxon>Ecdysozoa</taxon>
        <taxon>Nematoda</taxon>
        <taxon>Chromadorea</taxon>
        <taxon>Rhabditida</taxon>
        <taxon>Rhabditina</taxon>
        <taxon>Rhabditomorpha</taxon>
        <taxon>Strongyloidea</taxon>
        <taxon>Trichostrongylidae</taxon>
        <taxon>Haemonchus</taxon>
    </lineage>
</organism>
<reference evidence="3" key="1">
    <citation type="submission" date="2020-12" db="UniProtKB">
        <authorList>
            <consortium name="WormBaseParasite"/>
        </authorList>
    </citation>
    <scope>IDENTIFICATION</scope>
    <source>
        <strain evidence="3">MHco3</strain>
    </source>
</reference>
<evidence type="ECO:0000256" key="1">
    <source>
        <dbReference type="SAM" id="SignalP"/>
    </source>
</evidence>
<feature type="signal peptide" evidence="1">
    <location>
        <begin position="1"/>
        <end position="20"/>
    </location>
</feature>
<dbReference type="WBParaSite" id="HCON_00136260-00001">
    <property type="protein sequence ID" value="HCON_00136260-00001"/>
    <property type="gene ID" value="HCON_00136260"/>
</dbReference>
<evidence type="ECO:0000313" key="3">
    <source>
        <dbReference type="WBParaSite" id="HCON_00136260-00001"/>
    </source>
</evidence>